<dbReference type="GO" id="GO:0071111">
    <property type="term" value="F:cyclic-guanylate-specific phosphodiesterase activity"/>
    <property type="evidence" value="ECO:0007669"/>
    <property type="project" value="InterPro"/>
</dbReference>
<dbReference type="Pfam" id="PF00563">
    <property type="entry name" value="EAL"/>
    <property type="match status" value="1"/>
</dbReference>
<dbReference type="InterPro" id="IPR000014">
    <property type="entry name" value="PAS"/>
</dbReference>
<proteinExistence type="predicted"/>
<organism evidence="2 3">
    <name type="scientific">Caballeronia pedi</name>
    <dbReference type="NCBI Taxonomy" id="1777141"/>
    <lineage>
        <taxon>Bacteria</taxon>
        <taxon>Pseudomonadati</taxon>
        <taxon>Pseudomonadota</taxon>
        <taxon>Betaproteobacteria</taxon>
        <taxon>Burkholderiales</taxon>
        <taxon>Burkholderiaceae</taxon>
        <taxon>Caballeronia</taxon>
    </lineage>
</organism>
<feature type="domain" description="EAL" evidence="1">
    <location>
        <begin position="1"/>
        <end position="150"/>
    </location>
</feature>
<evidence type="ECO:0000259" key="1">
    <source>
        <dbReference type="PROSITE" id="PS50883"/>
    </source>
</evidence>
<name>A0A158D4Q0_9BURK</name>
<dbReference type="Gene3D" id="3.30.450.20">
    <property type="entry name" value="PAS domain"/>
    <property type="match status" value="1"/>
</dbReference>
<keyword evidence="3" id="KW-1185">Reference proteome</keyword>
<accession>A0A158D4Q0</accession>
<dbReference type="SUPFAM" id="SSF141868">
    <property type="entry name" value="EAL domain-like"/>
    <property type="match status" value="1"/>
</dbReference>
<dbReference type="SMART" id="SM00091">
    <property type="entry name" value="PAS"/>
    <property type="match status" value="1"/>
</dbReference>
<dbReference type="STRING" id="1777141.AWB80_06187"/>
<dbReference type="SMART" id="SM00052">
    <property type="entry name" value="EAL"/>
    <property type="match status" value="1"/>
</dbReference>
<dbReference type="PANTHER" id="PTHR33121:SF79">
    <property type="entry name" value="CYCLIC DI-GMP PHOSPHODIESTERASE PDED-RELATED"/>
    <property type="match status" value="1"/>
</dbReference>
<dbReference type="Pfam" id="PF08448">
    <property type="entry name" value="PAS_4"/>
    <property type="match status" value="1"/>
</dbReference>
<dbReference type="Proteomes" id="UP000054911">
    <property type="component" value="Unassembled WGS sequence"/>
</dbReference>
<dbReference type="InterPro" id="IPR001633">
    <property type="entry name" value="EAL_dom"/>
</dbReference>
<reference evidence="2" key="1">
    <citation type="submission" date="2016-01" db="EMBL/GenBank/DDBJ databases">
        <authorList>
            <person name="Peeters C."/>
        </authorList>
    </citation>
    <scope>NUCLEOTIDE SEQUENCE [LARGE SCALE GENOMIC DNA]</scope>
    <source>
        <strain evidence="2">LMG 29323</strain>
    </source>
</reference>
<comment type="caution">
    <text evidence="2">The sequence shown here is derived from an EMBL/GenBank/DDBJ whole genome shotgun (WGS) entry which is preliminary data.</text>
</comment>
<dbReference type="InterPro" id="IPR013656">
    <property type="entry name" value="PAS_4"/>
</dbReference>
<dbReference type="OrthoDB" id="9813903at2"/>
<evidence type="ECO:0000313" key="3">
    <source>
        <dbReference type="Proteomes" id="UP000054911"/>
    </source>
</evidence>
<dbReference type="Gene3D" id="3.20.20.450">
    <property type="entry name" value="EAL domain"/>
    <property type="match status" value="1"/>
</dbReference>
<dbReference type="SUPFAM" id="SSF55785">
    <property type="entry name" value="PYP-like sensor domain (PAS domain)"/>
    <property type="match status" value="1"/>
</dbReference>
<dbReference type="PANTHER" id="PTHR33121">
    <property type="entry name" value="CYCLIC DI-GMP PHOSPHODIESTERASE PDEF"/>
    <property type="match status" value="1"/>
</dbReference>
<gene>
    <name evidence="2" type="ORF">AWB80_06187</name>
</gene>
<dbReference type="CDD" id="cd00130">
    <property type="entry name" value="PAS"/>
    <property type="match status" value="1"/>
</dbReference>
<protein>
    <submittedName>
        <fullName evidence="2">Diguanylate cyclase/phosphodiesterase</fullName>
    </submittedName>
</protein>
<dbReference type="CDD" id="cd01948">
    <property type="entry name" value="EAL"/>
    <property type="match status" value="1"/>
</dbReference>
<dbReference type="AlphaFoldDB" id="A0A158D4Q0"/>
<sequence length="267" mass="29202">MPELFEGAVKASGFPLSRTQIEITETAIIDDVEAARETINRLREKGVRIVLDDFGTGYSSLTRLEALPFDKLKIDASFIHSMLESRHSRKIVSAVIGLGHSLGMPVVAEGVETERQAHMLVHLGCDLAQGWLFGRPVNAKSILSQRGQRPQEPLPVDLSTNQCLAELEAIYAGAPIGLCFVDRQLRVLKTNPRFAGMLATKMLEGRSLSEFFPAATAALERDRDAYGTALSTATYHLTRGTSTPCQVNVAPARDEFGEIIGFFMVVV</sequence>
<dbReference type="InterPro" id="IPR050706">
    <property type="entry name" value="Cyclic-di-GMP_PDE-like"/>
</dbReference>
<dbReference type="EMBL" id="FCOE02000030">
    <property type="protein sequence ID" value="SAK88797.1"/>
    <property type="molecule type" value="Genomic_DNA"/>
</dbReference>
<evidence type="ECO:0000313" key="2">
    <source>
        <dbReference type="EMBL" id="SAK88797.1"/>
    </source>
</evidence>
<dbReference type="PROSITE" id="PS50883">
    <property type="entry name" value="EAL"/>
    <property type="match status" value="1"/>
</dbReference>
<dbReference type="InterPro" id="IPR035919">
    <property type="entry name" value="EAL_sf"/>
</dbReference>
<dbReference type="InterPro" id="IPR035965">
    <property type="entry name" value="PAS-like_dom_sf"/>
</dbReference>